<evidence type="ECO:0000259" key="2">
    <source>
        <dbReference type="PROSITE" id="PS50975"/>
    </source>
</evidence>
<dbReference type="RefSeq" id="WP_119113147.1">
    <property type="nucleotide sequence ID" value="NZ_CBCSEO010000001.1"/>
</dbReference>
<dbReference type="InterPro" id="IPR026838">
    <property type="entry name" value="YheC/D"/>
</dbReference>
<evidence type="ECO:0000313" key="3">
    <source>
        <dbReference type="EMBL" id="RID84643.1"/>
    </source>
</evidence>
<dbReference type="Pfam" id="PF14398">
    <property type="entry name" value="ATPgrasp_YheCD"/>
    <property type="match status" value="1"/>
</dbReference>
<keyword evidence="1" id="KW-0067">ATP-binding</keyword>
<keyword evidence="4" id="KW-1185">Reference proteome</keyword>
<proteinExistence type="predicted"/>
<name>A0A398BAD9_9BACI</name>
<dbReference type="AlphaFoldDB" id="A0A398BAD9"/>
<dbReference type="InterPro" id="IPR011761">
    <property type="entry name" value="ATP-grasp"/>
</dbReference>
<dbReference type="OrthoDB" id="7869153at2"/>
<reference evidence="3 4" key="1">
    <citation type="submission" date="2018-08" db="EMBL/GenBank/DDBJ databases">
        <title>Bacillus jemisoniae sp. nov., Bacillus chryseoplanitiae sp. nov., Bacillus resnikiae sp. nov., and Bacillus frankliniae sp. nov., isolated from Viking spacecraft and associated surfaces.</title>
        <authorList>
            <person name="Seuylemezian A."/>
            <person name="Vaishampayan P."/>
        </authorList>
    </citation>
    <scope>NUCLEOTIDE SEQUENCE [LARGE SCALE GENOMIC DNA]</scope>
    <source>
        <strain evidence="3 4">JJ-247</strain>
    </source>
</reference>
<feature type="domain" description="ATP-grasp" evidence="2">
    <location>
        <begin position="170"/>
        <end position="394"/>
    </location>
</feature>
<evidence type="ECO:0000313" key="4">
    <source>
        <dbReference type="Proteomes" id="UP000265816"/>
    </source>
</evidence>
<dbReference type="GO" id="GO:0005524">
    <property type="term" value="F:ATP binding"/>
    <property type="evidence" value="ECO:0007669"/>
    <property type="project" value="UniProtKB-UniRule"/>
</dbReference>
<keyword evidence="1" id="KW-0547">Nucleotide-binding</keyword>
<dbReference type="GO" id="GO:0046872">
    <property type="term" value="F:metal ion binding"/>
    <property type="evidence" value="ECO:0007669"/>
    <property type="project" value="InterPro"/>
</dbReference>
<accession>A0A398BAD9</accession>
<evidence type="ECO:0000256" key="1">
    <source>
        <dbReference type="PROSITE-ProRule" id="PRU00409"/>
    </source>
</evidence>
<dbReference type="Proteomes" id="UP000265816">
    <property type="component" value="Unassembled WGS sequence"/>
</dbReference>
<gene>
    <name evidence="3" type="ORF">D1970_12195</name>
</gene>
<dbReference type="SUPFAM" id="SSF56059">
    <property type="entry name" value="Glutathione synthetase ATP-binding domain-like"/>
    <property type="match status" value="1"/>
</dbReference>
<dbReference type="EMBL" id="QWVT01000019">
    <property type="protein sequence ID" value="RID84643.1"/>
    <property type="molecule type" value="Genomic_DNA"/>
</dbReference>
<sequence length="395" mass="44901">MKIYYDPWQERWFHQNNEHGALSFGAASSRLPCVRPLNESRLISYEVLLNEKSRNAGPIIGIMTAQKGEKGVAGNSSLFISLQKEAIKKSGLCVVFCPESVESHQISGYIFLPDPEKWAKVTTPLPHVVYNRVPFRKTEETSSFLKAAAVFKEWKIPFFNPSFLHKHELYQLFKKDSFLAPLMPETIKIESMEQLHDFLTSQKSVYLKPCLSSQGKGLYAVRIDGGLLEWSGHQSRKEYRSFEELWDNNSSLLLEKDYIAQSEISPDLLDGKRYDFRVHALDGPEGYTVTGVGIRLSQTQNLTTHIPNGGILIPYEPLRTRQHDRFFEKAVMAAGALISKNLGYFGEFSIDAGLTSSGNYVIYEINSKPMSFDEEHIEQKRVSLLTNLLFRKAGF</sequence>
<organism evidence="3 4">
    <name type="scientific">Mesobacillus zeae</name>
    <dbReference type="NCBI Taxonomy" id="1917180"/>
    <lineage>
        <taxon>Bacteria</taxon>
        <taxon>Bacillati</taxon>
        <taxon>Bacillota</taxon>
        <taxon>Bacilli</taxon>
        <taxon>Bacillales</taxon>
        <taxon>Bacillaceae</taxon>
        <taxon>Mesobacillus</taxon>
    </lineage>
</organism>
<comment type="caution">
    <text evidence="3">The sequence shown here is derived from an EMBL/GenBank/DDBJ whole genome shotgun (WGS) entry which is preliminary data.</text>
</comment>
<dbReference type="PROSITE" id="PS50975">
    <property type="entry name" value="ATP_GRASP"/>
    <property type="match status" value="1"/>
</dbReference>
<protein>
    <submittedName>
        <fullName evidence="3">YheC/YheD family protein</fullName>
    </submittedName>
</protein>